<sequence>MSDEIKKLIGELNKAFEEFKATNDERIKTIEEKGHTDPIIEAKMAKIVEDLAGMEAMKTQLLAIEKAVAKVEAPGGGGLKEKPVYASLGEQLIDVVTMAHQDKSRAEYQAAAQRLMKVRAATGASESVPSDGGFLVEKDYAGVLDQGAIATGILSSRCFKVPISGNANGMKVNLMNETSRATGSRYGGIQTYWAAEAATVTAKKPTFRQLELNLHKIFGLFYATEELLSDASAMAAMVNKWFPMEIGFKIDDAIIRGTGAGQPLGILNAGCLVSVAKETGQKAATILFENIVKMYTRLLDSSDANAIWLINRDILPSLFTMSLAVGTGGVPVYLPADGAAGRPNSTLLGKPMFAIEQAETLGTVGDIMLVDLNEYMLIDKGGTQAASSIHVMFIYDEMTFRWTYRIDGQPIRNAVLTPYKGTSNTRSPFIVLATRA</sequence>
<dbReference type="Gene3D" id="3.30.2400.10">
    <property type="entry name" value="Major capsid protein gp5"/>
    <property type="match status" value="1"/>
</dbReference>
<reference evidence="4" key="1">
    <citation type="submission" date="2020-03" db="EMBL/GenBank/DDBJ databases">
        <title>The deep terrestrial virosphere.</title>
        <authorList>
            <person name="Holmfeldt K."/>
            <person name="Nilsson E."/>
            <person name="Simone D."/>
            <person name="Lopez-Fernandez M."/>
            <person name="Wu X."/>
            <person name="de Brujin I."/>
            <person name="Lundin D."/>
            <person name="Andersson A."/>
            <person name="Bertilsson S."/>
            <person name="Dopson M."/>
        </authorList>
    </citation>
    <scope>NUCLEOTIDE SEQUENCE</scope>
    <source>
        <strain evidence="4">TM448A00224</strain>
        <strain evidence="5">TM448B01878</strain>
    </source>
</reference>
<keyword evidence="2" id="KW-0946">Virion</keyword>
<evidence type="ECO:0000313" key="4">
    <source>
        <dbReference type="EMBL" id="QJA45344.1"/>
    </source>
</evidence>
<dbReference type="NCBIfam" id="TIGR01554">
    <property type="entry name" value="major_cap_HK97"/>
    <property type="match status" value="1"/>
</dbReference>
<proteinExistence type="predicted"/>
<feature type="domain" description="Phage capsid-like C-terminal" evidence="3">
    <location>
        <begin position="132"/>
        <end position="419"/>
    </location>
</feature>
<dbReference type="GO" id="GO:0044423">
    <property type="term" value="C:virion component"/>
    <property type="evidence" value="ECO:0007669"/>
    <property type="project" value="UniProtKB-KW"/>
</dbReference>
<dbReference type="AlphaFoldDB" id="A0A6H1ZCR9"/>
<gene>
    <name evidence="4" type="ORF">TM448A00224_0009</name>
    <name evidence="5" type="ORF">TM448B01878_0006</name>
</gene>
<dbReference type="EMBL" id="MT144836">
    <property type="protein sequence ID" value="QJI00200.1"/>
    <property type="molecule type" value="Genomic_DNA"/>
</dbReference>
<dbReference type="EMBL" id="MT143989">
    <property type="protein sequence ID" value="QJA45344.1"/>
    <property type="molecule type" value="Genomic_DNA"/>
</dbReference>
<comment type="subcellular location">
    <subcellularLocation>
        <location evidence="1">Virion</location>
    </subcellularLocation>
</comment>
<organism evidence="4">
    <name type="scientific">viral metagenome</name>
    <dbReference type="NCBI Taxonomy" id="1070528"/>
    <lineage>
        <taxon>unclassified sequences</taxon>
        <taxon>metagenomes</taxon>
        <taxon>organismal metagenomes</taxon>
    </lineage>
</organism>
<dbReference type="Pfam" id="PF05065">
    <property type="entry name" value="Phage_capsid"/>
    <property type="match status" value="1"/>
</dbReference>
<name>A0A6H1ZCR9_9ZZZZ</name>
<dbReference type="InterPro" id="IPR024455">
    <property type="entry name" value="Phage_capsid"/>
</dbReference>
<dbReference type="SUPFAM" id="SSF56563">
    <property type="entry name" value="Major capsid protein gp5"/>
    <property type="match status" value="1"/>
</dbReference>
<dbReference type="InterPro" id="IPR054612">
    <property type="entry name" value="Phage_capsid-like_C"/>
</dbReference>
<evidence type="ECO:0000259" key="3">
    <source>
        <dbReference type="Pfam" id="PF05065"/>
    </source>
</evidence>
<evidence type="ECO:0000256" key="2">
    <source>
        <dbReference type="ARBA" id="ARBA00022844"/>
    </source>
</evidence>
<accession>A0A6H1ZCR9</accession>
<protein>
    <submittedName>
        <fullName evidence="4">Putative capsid protein</fullName>
    </submittedName>
</protein>
<evidence type="ECO:0000313" key="5">
    <source>
        <dbReference type="EMBL" id="QJI00200.1"/>
    </source>
</evidence>
<evidence type="ECO:0000256" key="1">
    <source>
        <dbReference type="ARBA" id="ARBA00004328"/>
    </source>
</evidence>